<comment type="subcellular location">
    <subcellularLocation>
        <location evidence="1">Cell membrane</location>
        <topology evidence="1">Multi-pass membrane protein</topology>
    </subcellularLocation>
</comment>
<feature type="compositionally biased region" description="Basic and acidic residues" evidence="13">
    <location>
        <begin position="184"/>
        <end position="194"/>
    </location>
</feature>
<keyword evidence="9 14" id="KW-1133">Transmembrane helix</keyword>
<dbReference type="GO" id="GO:0005242">
    <property type="term" value="F:inward rectifier potassium channel activity"/>
    <property type="evidence" value="ECO:0007669"/>
    <property type="project" value="TreeGrafter"/>
</dbReference>
<dbReference type="PROSITE" id="PS50042">
    <property type="entry name" value="CNMP_BINDING_3"/>
    <property type="match status" value="1"/>
</dbReference>
<evidence type="ECO:0000256" key="11">
    <source>
        <dbReference type="ARBA" id="ARBA00023136"/>
    </source>
</evidence>
<proteinExistence type="predicted"/>
<dbReference type="FunFam" id="1.10.287.70:FF:000554">
    <property type="entry name" value="Uncharacterized protein"/>
    <property type="match status" value="1"/>
</dbReference>
<dbReference type="InterPro" id="IPR005821">
    <property type="entry name" value="Ion_trans_dom"/>
</dbReference>
<keyword evidence="10" id="KW-0406">Ion transport</keyword>
<keyword evidence="7" id="KW-0851">Voltage-gated channel</keyword>
<dbReference type="Gene3D" id="3.30.450.20">
    <property type="entry name" value="PAS domain"/>
    <property type="match status" value="1"/>
</dbReference>
<dbReference type="Pfam" id="PF13426">
    <property type="entry name" value="PAS_9"/>
    <property type="match status" value="1"/>
</dbReference>
<name>A0A1I8IMK7_9PLAT</name>
<reference evidence="17" key="1">
    <citation type="submission" date="2016-11" db="UniProtKB">
        <authorList>
            <consortium name="WormBaseParasite"/>
        </authorList>
    </citation>
    <scope>IDENTIFICATION</scope>
</reference>
<evidence type="ECO:0000256" key="10">
    <source>
        <dbReference type="ARBA" id="ARBA00023065"/>
    </source>
</evidence>
<keyword evidence="5 14" id="KW-0812">Transmembrane</keyword>
<evidence type="ECO:0000256" key="1">
    <source>
        <dbReference type="ARBA" id="ARBA00004651"/>
    </source>
</evidence>
<keyword evidence="4" id="KW-0633">Potassium transport</keyword>
<dbReference type="Proteomes" id="UP000095280">
    <property type="component" value="Unplaced"/>
</dbReference>
<keyword evidence="6" id="KW-0631">Potassium channel</keyword>
<dbReference type="PANTHER" id="PTHR10217">
    <property type="entry name" value="VOLTAGE AND LIGAND GATED POTASSIUM CHANNEL"/>
    <property type="match status" value="1"/>
</dbReference>
<dbReference type="InterPro" id="IPR018490">
    <property type="entry name" value="cNMP-bd_dom_sf"/>
</dbReference>
<dbReference type="SUPFAM" id="SSF81324">
    <property type="entry name" value="Voltage-gated potassium channels"/>
    <property type="match status" value="1"/>
</dbReference>
<dbReference type="Gene3D" id="1.10.1200.260">
    <property type="match status" value="1"/>
</dbReference>
<sequence length="617" mass="68017">PRPTRISAMPVRRGHVAPQNVFIDNLIKRLEAENRAFCVVNARLSARPIIFSSDAFRSLTGYSRSQLTGLSVACPSSASTATSREATAVAASMDAALAATTAESETAEETQVDSVLRRKDGSEFQCDCVATPIRDQLGELAFFIVSFYEHTTDSGEAGASAKQVGGTASGMETMPAAQASAHEASADASREAVTSDRQSGHWKASPDALVISASLTQSSTRRSLTKTVAHVLSLGSGHRLHPHEHEQHRQRHSNGSRQCESIILHYSPFKAAWDWLVLLLVLYTANSIDYRDPMSIVDAVVDVMFIIDIFINFRTTYVNSNDEVVCKPSKIAVHYFKGWFIIDLLAALPFDLMLIGFEAGSDETTTLVGLFKTARLLRLVRVARKLDRYSEYGAAVLMLLTASFALAAHWLACIWYAIGNLEQSDEQLVGWLHTLADQLHQPYIPSNSSSGPSLRSKYITALYFIFSSLTSVGFGNISPNTNSEKVFSIFVMMIGSLMYASIFGNVAAIIQRLYSGSARYHAHLMRVREFARFHQIPAPLRNRLEEFFQHNWARTNGIDMDLVLRGFPECLQCRAFSSAGPGCLRALATRIRTSNAPPGDVILHRGELLSSLYFVSW</sequence>
<feature type="transmembrane region" description="Helical" evidence="14">
    <location>
        <begin position="489"/>
        <end position="510"/>
    </location>
</feature>
<dbReference type="InterPro" id="IPR003938">
    <property type="entry name" value="K_chnl_volt-dep_EAG/ELK/ERG"/>
</dbReference>
<evidence type="ECO:0000313" key="16">
    <source>
        <dbReference type="Proteomes" id="UP000095280"/>
    </source>
</evidence>
<dbReference type="AlphaFoldDB" id="A0A1I8IMK7"/>
<dbReference type="WBParaSite" id="maker-uti_cns_0013829-snap-gene-0.3-mRNA-1">
    <property type="protein sequence ID" value="maker-uti_cns_0013829-snap-gene-0.3-mRNA-1"/>
    <property type="gene ID" value="maker-uti_cns_0013829-snap-gene-0.3"/>
</dbReference>
<dbReference type="GO" id="GO:0042391">
    <property type="term" value="P:regulation of membrane potential"/>
    <property type="evidence" value="ECO:0007669"/>
    <property type="project" value="TreeGrafter"/>
</dbReference>
<dbReference type="PANTHER" id="PTHR10217:SF548">
    <property type="entry name" value="GH12235P"/>
    <property type="match status" value="1"/>
</dbReference>
<keyword evidence="8" id="KW-0630">Potassium</keyword>
<dbReference type="Pfam" id="PF00520">
    <property type="entry name" value="Ion_trans"/>
    <property type="match status" value="1"/>
</dbReference>
<feature type="domain" description="Cyclic nucleotide-binding" evidence="15">
    <location>
        <begin position="575"/>
        <end position="617"/>
    </location>
</feature>
<dbReference type="PRINTS" id="PR01470">
    <property type="entry name" value="ERGCHANNEL"/>
</dbReference>
<evidence type="ECO:0000256" key="14">
    <source>
        <dbReference type="SAM" id="Phobius"/>
    </source>
</evidence>
<evidence type="ECO:0000256" key="6">
    <source>
        <dbReference type="ARBA" id="ARBA00022826"/>
    </source>
</evidence>
<keyword evidence="2" id="KW-0813">Transport</keyword>
<evidence type="ECO:0000256" key="8">
    <source>
        <dbReference type="ARBA" id="ARBA00022958"/>
    </source>
</evidence>
<dbReference type="InterPro" id="IPR014710">
    <property type="entry name" value="RmlC-like_jellyroll"/>
</dbReference>
<evidence type="ECO:0000256" key="2">
    <source>
        <dbReference type="ARBA" id="ARBA00022448"/>
    </source>
</evidence>
<dbReference type="InterPro" id="IPR003967">
    <property type="entry name" value="K_chnl_volt-dep_ERG"/>
</dbReference>
<dbReference type="InterPro" id="IPR000595">
    <property type="entry name" value="cNMP-bd_dom"/>
</dbReference>
<dbReference type="InterPro" id="IPR000014">
    <property type="entry name" value="PAS"/>
</dbReference>
<dbReference type="Gene3D" id="2.60.120.10">
    <property type="entry name" value="Jelly Rolls"/>
    <property type="match status" value="1"/>
</dbReference>
<feature type="region of interest" description="Disordered" evidence="13">
    <location>
        <begin position="173"/>
        <end position="201"/>
    </location>
</feature>
<evidence type="ECO:0000256" key="3">
    <source>
        <dbReference type="ARBA" id="ARBA00022475"/>
    </source>
</evidence>
<evidence type="ECO:0000256" key="12">
    <source>
        <dbReference type="ARBA" id="ARBA00023303"/>
    </source>
</evidence>
<feature type="transmembrane region" description="Helical" evidence="14">
    <location>
        <begin position="271"/>
        <end position="288"/>
    </location>
</feature>
<feature type="transmembrane region" description="Helical" evidence="14">
    <location>
        <begin position="392"/>
        <end position="418"/>
    </location>
</feature>
<keyword evidence="3" id="KW-1003">Cell membrane</keyword>
<protein>
    <submittedName>
        <fullName evidence="17">Cyclic nucleotide-binding domain-containing protein</fullName>
    </submittedName>
</protein>
<dbReference type="InterPro" id="IPR050818">
    <property type="entry name" value="KCNH_animal-type"/>
</dbReference>
<dbReference type="SUPFAM" id="SSF51206">
    <property type="entry name" value="cAMP-binding domain-like"/>
    <property type="match status" value="1"/>
</dbReference>
<dbReference type="GO" id="GO:0034702">
    <property type="term" value="C:monoatomic ion channel complex"/>
    <property type="evidence" value="ECO:0007669"/>
    <property type="project" value="UniProtKB-KW"/>
</dbReference>
<keyword evidence="12" id="KW-0407">Ion channel</keyword>
<evidence type="ECO:0000259" key="15">
    <source>
        <dbReference type="PROSITE" id="PS50042"/>
    </source>
</evidence>
<dbReference type="GO" id="GO:0005886">
    <property type="term" value="C:plasma membrane"/>
    <property type="evidence" value="ECO:0007669"/>
    <property type="project" value="UniProtKB-SubCell"/>
</dbReference>
<evidence type="ECO:0000256" key="5">
    <source>
        <dbReference type="ARBA" id="ARBA00022692"/>
    </source>
</evidence>
<dbReference type="InterPro" id="IPR035965">
    <property type="entry name" value="PAS-like_dom_sf"/>
</dbReference>
<organism evidence="16 17">
    <name type="scientific">Macrostomum lignano</name>
    <dbReference type="NCBI Taxonomy" id="282301"/>
    <lineage>
        <taxon>Eukaryota</taxon>
        <taxon>Metazoa</taxon>
        <taxon>Spiralia</taxon>
        <taxon>Lophotrochozoa</taxon>
        <taxon>Platyhelminthes</taxon>
        <taxon>Rhabditophora</taxon>
        <taxon>Macrostomorpha</taxon>
        <taxon>Macrostomida</taxon>
        <taxon>Macrostomidae</taxon>
        <taxon>Macrostomum</taxon>
    </lineage>
</organism>
<evidence type="ECO:0000256" key="7">
    <source>
        <dbReference type="ARBA" id="ARBA00022882"/>
    </source>
</evidence>
<dbReference type="FunFam" id="1.10.1200.260:FF:000001">
    <property type="entry name" value="Potassium voltage-gated channel subfamily H member 7"/>
    <property type="match status" value="1"/>
</dbReference>
<evidence type="ECO:0000256" key="13">
    <source>
        <dbReference type="SAM" id="MobiDB-lite"/>
    </source>
</evidence>
<keyword evidence="16" id="KW-1185">Reference proteome</keyword>
<accession>A0A1I8IMK7</accession>
<evidence type="ECO:0000256" key="9">
    <source>
        <dbReference type="ARBA" id="ARBA00022989"/>
    </source>
</evidence>
<dbReference type="SUPFAM" id="SSF55785">
    <property type="entry name" value="PYP-like sensor domain (PAS domain)"/>
    <property type="match status" value="1"/>
</dbReference>
<feature type="transmembrane region" description="Helical" evidence="14">
    <location>
        <begin position="458"/>
        <end position="477"/>
    </location>
</feature>
<evidence type="ECO:0000313" key="17">
    <source>
        <dbReference type="WBParaSite" id="maker-uti_cns_0013829-snap-gene-0.3-mRNA-1"/>
    </source>
</evidence>
<dbReference type="Gene3D" id="1.10.287.70">
    <property type="match status" value="1"/>
</dbReference>
<dbReference type="PRINTS" id="PR01463">
    <property type="entry name" value="EAGCHANLFMLY"/>
</dbReference>
<keyword evidence="11 14" id="KW-0472">Membrane</keyword>
<evidence type="ECO:0000256" key="4">
    <source>
        <dbReference type="ARBA" id="ARBA00022538"/>
    </source>
</evidence>